<proteinExistence type="predicted"/>
<keyword evidence="3" id="KW-1185">Reference proteome</keyword>
<reference evidence="2 3" key="1">
    <citation type="submission" date="2020-07" db="EMBL/GenBank/DDBJ databases">
        <title>Sequencing the genomes of 1000 actinobacteria strains.</title>
        <authorList>
            <person name="Klenk H.-P."/>
        </authorList>
    </citation>
    <scope>NUCLEOTIDE SEQUENCE [LARGE SCALE GENOMIC DNA]</scope>
    <source>
        <strain evidence="2 3">DSM 104006</strain>
    </source>
</reference>
<name>A0A853B6T8_9PSEU</name>
<accession>A0A853B6T8</accession>
<dbReference type="InterPro" id="IPR025164">
    <property type="entry name" value="Toastrack_DUF4097"/>
</dbReference>
<sequence length="215" mass="22197">MRTFATTAPVTVALAVPAGRVHLAATEHADTTVEVLPANPAKGRDVRTAEETTVTFADGVLRITAPEPTRGTGSLDIAVGLPAGSRVTARTAAAELRTTGHLGDLTFEGAYRHVEIDEADTVHLTATDGDIRVRRLHGDADISTARGDIRVTEAMSGKVVLHTQYGDIEIGTAAEVSATLDAGTGTGRIRNALTNTGSAGLAIRATTGHGDISAR</sequence>
<comment type="caution">
    <text evidence="2">The sequence shown here is derived from an EMBL/GenBank/DDBJ whole genome shotgun (WGS) entry which is preliminary data.</text>
</comment>
<dbReference type="AlphaFoldDB" id="A0A853B6T8"/>
<organism evidence="2 3">
    <name type="scientific">Amycolatopsis endophytica</name>
    <dbReference type="NCBI Taxonomy" id="860233"/>
    <lineage>
        <taxon>Bacteria</taxon>
        <taxon>Bacillati</taxon>
        <taxon>Actinomycetota</taxon>
        <taxon>Actinomycetes</taxon>
        <taxon>Pseudonocardiales</taxon>
        <taxon>Pseudonocardiaceae</taxon>
        <taxon>Amycolatopsis</taxon>
    </lineage>
</organism>
<evidence type="ECO:0000313" key="3">
    <source>
        <dbReference type="Proteomes" id="UP000549616"/>
    </source>
</evidence>
<dbReference type="Pfam" id="PF13349">
    <property type="entry name" value="DUF4097"/>
    <property type="match status" value="1"/>
</dbReference>
<dbReference type="Proteomes" id="UP000549616">
    <property type="component" value="Unassembled WGS sequence"/>
</dbReference>
<dbReference type="RefSeq" id="WP_179774762.1">
    <property type="nucleotide sequence ID" value="NZ_JACCFK010000001.1"/>
</dbReference>
<feature type="domain" description="DUF4097" evidence="1">
    <location>
        <begin position="89"/>
        <end position="193"/>
    </location>
</feature>
<gene>
    <name evidence="2" type="ORF">HNR02_004112</name>
</gene>
<dbReference type="EMBL" id="JACCFK010000001">
    <property type="protein sequence ID" value="NYI90789.1"/>
    <property type="molecule type" value="Genomic_DNA"/>
</dbReference>
<evidence type="ECO:0000313" key="2">
    <source>
        <dbReference type="EMBL" id="NYI90789.1"/>
    </source>
</evidence>
<evidence type="ECO:0000259" key="1">
    <source>
        <dbReference type="Pfam" id="PF13349"/>
    </source>
</evidence>
<protein>
    <recommendedName>
        <fullName evidence="1">DUF4097 domain-containing protein</fullName>
    </recommendedName>
</protein>